<proteinExistence type="predicted"/>
<reference evidence="1" key="1">
    <citation type="journal article" date="2013" name="Environ. Microbiol.">
        <title>Seasonally variable intestinal metagenomes of the red palm weevil (Rhynchophorus ferrugineus).</title>
        <authorList>
            <person name="Jia S."/>
            <person name="Zhang X."/>
            <person name="Zhang G."/>
            <person name="Yin A."/>
            <person name="Zhang S."/>
            <person name="Li F."/>
            <person name="Wang L."/>
            <person name="Zhao D."/>
            <person name="Yun Q."/>
            <person name="Tala"/>
            <person name="Wang J."/>
            <person name="Sun G."/>
            <person name="Baabdullah M."/>
            <person name="Yu X."/>
            <person name="Hu S."/>
            <person name="Al-Mssallem I.S."/>
            <person name="Yu J."/>
        </authorList>
    </citation>
    <scope>NUCLEOTIDE SEQUENCE</scope>
</reference>
<sequence>MQAVLGRVDAHDSLLDPITVPMTYAGAGEGGTDTFSATTPLPVAGPVGYTVRVLPHHALLAGDNELGLVTLA</sequence>
<accession>A0A060C592</accession>
<dbReference type="EMBL" id="KF120935">
    <property type="protein sequence ID" value="AIA88215.1"/>
    <property type="molecule type" value="Genomic_DNA"/>
</dbReference>
<protein>
    <submittedName>
        <fullName evidence="1">CAZy families GT35 protein</fullName>
    </submittedName>
</protein>
<dbReference type="AlphaFoldDB" id="A0A060C592"/>
<organism evidence="1">
    <name type="scientific">uncultured Mycobacterium sp</name>
    <dbReference type="NCBI Taxonomy" id="171292"/>
    <lineage>
        <taxon>Bacteria</taxon>
        <taxon>Bacillati</taxon>
        <taxon>Actinomycetota</taxon>
        <taxon>Actinomycetes</taxon>
        <taxon>Mycobacteriales</taxon>
        <taxon>Mycobacteriaceae</taxon>
        <taxon>Mycobacterium</taxon>
        <taxon>environmental samples</taxon>
    </lineage>
</organism>
<name>A0A060C592_9MYCO</name>
<evidence type="ECO:0000313" key="1">
    <source>
        <dbReference type="EMBL" id="AIA88215.1"/>
    </source>
</evidence>